<dbReference type="EMBL" id="AK360687">
    <property type="protein sequence ID" value="BAJ91895.1"/>
    <property type="molecule type" value="mRNA"/>
</dbReference>
<reference evidence="1" key="1">
    <citation type="journal article" date="2011" name="Plant Physiol.">
        <title>Comprehensive sequence analysis of 24,783 barley full-length cDNAs derived from 12 clone libraries.</title>
        <authorList>
            <person name="Matsumoto T."/>
            <person name="Tanaka T."/>
            <person name="Sakai H."/>
            <person name="Amano N."/>
            <person name="Kanamori H."/>
            <person name="Kurita K."/>
            <person name="Kikuta A."/>
            <person name="Kamiya K."/>
            <person name="Yamamoto M."/>
            <person name="Ikawa H."/>
            <person name="Fujii N."/>
            <person name="Hori K."/>
            <person name="Itoh T."/>
            <person name="Sato K."/>
        </authorList>
    </citation>
    <scope>NUCLEOTIDE SEQUENCE</scope>
    <source>
        <tissue evidence="1">Shoot</tissue>
    </source>
</reference>
<sequence length="155" mass="16996">MTQEIRDASQHAAAMTEVATCVGMVRCGDGNGQGRSCYAAPATRAVATMQRRRRRVLRRNTRRPQGRSCDAARRRGLELQRSMRGSEGVGVHATALTEAAMQRRMCVNALRWCFNAATAALYCSPRRGMNQDGSGGRLLSTAGLWCLPLLCCMMK</sequence>
<dbReference type="AlphaFoldDB" id="F2D9X4"/>
<evidence type="ECO:0000313" key="1">
    <source>
        <dbReference type="EMBL" id="BAJ91895.1"/>
    </source>
</evidence>
<name>F2D9X4_HORVV</name>
<proteinExistence type="evidence at transcript level"/>
<accession>F2D9X4</accession>
<protein>
    <submittedName>
        <fullName evidence="1">Predicted protein</fullName>
    </submittedName>
</protein>
<organism evidence="1">
    <name type="scientific">Hordeum vulgare subsp. vulgare</name>
    <name type="common">Domesticated barley</name>
    <dbReference type="NCBI Taxonomy" id="112509"/>
    <lineage>
        <taxon>Eukaryota</taxon>
        <taxon>Viridiplantae</taxon>
        <taxon>Streptophyta</taxon>
        <taxon>Embryophyta</taxon>
        <taxon>Tracheophyta</taxon>
        <taxon>Spermatophyta</taxon>
        <taxon>Magnoliopsida</taxon>
        <taxon>Liliopsida</taxon>
        <taxon>Poales</taxon>
        <taxon>Poaceae</taxon>
        <taxon>BOP clade</taxon>
        <taxon>Pooideae</taxon>
        <taxon>Triticodae</taxon>
        <taxon>Triticeae</taxon>
        <taxon>Hordeinae</taxon>
        <taxon>Hordeum</taxon>
    </lineage>
</organism>